<feature type="signal peptide" evidence="1">
    <location>
        <begin position="1"/>
        <end position="20"/>
    </location>
</feature>
<evidence type="ECO:0000313" key="2">
    <source>
        <dbReference type="EMBL" id="RZU19086.1"/>
    </source>
</evidence>
<dbReference type="RefSeq" id="WP_130440688.1">
    <property type="nucleotide sequence ID" value="NZ_SHKR01000011.1"/>
</dbReference>
<dbReference type="AlphaFoldDB" id="A0A4V2FYV6"/>
<sequence>MLIIKLFGVVAILSVVGVSAAVADPTPVAPGCVTGWSAGQCVYSVGDDGHPPTERVKATPGAKKPGASACVFEGQVVPCRTKDGFFDAASGCYLYPLDAPRSLDHWTAISDYPPGTRFYGCWKILGVVDGKPVGELTLESVNRPPGATRTIDPREAARRVVATMKFVAPQLGLSPYVQSVNHVGIVNVPVWMWVTDPGSTTTGPQTKRAAIGGVGIEATGTVERIEWAMGAGKTVTCKGAGTPFTKVMAAGKSLKDMPSSPTCGYRYAKTSRCEKGGTFTVTATAYWNVHWTGGGMEGDIPLDFSRSIPLQVTDLRPVLVDPDGGSSTPSVAPQSCSN</sequence>
<keyword evidence="3" id="KW-1185">Reference proteome</keyword>
<evidence type="ECO:0008006" key="4">
    <source>
        <dbReference type="Google" id="ProtNLM"/>
    </source>
</evidence>
<dbReference type="Proteomes" id="UP000292027">
    <property type="component" value="Unassembled WGS sequence"/>
</dbReference>
<dbReference type="EMBL" id="SHKR01000011">
    <property type="protein sequence ID" value="RZU19086.1"/>
    <property type="molecule type" value="Genomic_DNA"/>
</dbReference>
<feature type="chain" id="PRO_5038918195" description="ATP/GTP-binding protein" evidence="1">
    <location>
        <begin position="21"/>
        <end position="338"/>
    </location>
</feature>
<reference evidence="2 3" key="1">
    <citation type="journal article" date="2015" name="Stand. Genomic Sci.">
        <title>Genomic Encyclopedia of Bacterial and Archaeal Type Strains, Phase III: the genomes of soil and plant-associated and newly described type strains.</title>
        <authorList>
            <person name="Whitman W.B."/>
            <person name="Woyke T."/>
            <person name="Klenk H.P."/>
            <person name="Zhou Y."/>
            <person name="Lilburn T.G."/>
            <person name="Beck B.J."/>
            <person name="De Vos P."/>
            <person name="Vandamme P."/>
            <person name="Eisen J.A."/>
            <person name="Garrity G."/>
            <person name="Hugenholtz P."/>
            <person name="Kyrpides N.C."/>
        </authorList>
    </citation>
    <scope>NUCLEOTIDE SEQUENCE [LARGE SCALE GENOMIC DNA]</scope>
    <source>
        <strain evidence="2 3">VKM Ac-2540</strain>
    </source>
</reference>
<accession>A0A4V2FYV6</accession>
<evidence type="ECO:0000256" key="1">
    <source>
        <dbReference type="SAM" id="SignalP"/>
    </source>
</evidence>
<proteinExistence type="predicted"/>
<gene>
    <name evidence="2" type="ORF">EV645_1292</name>
</gene>
<dbReference type="OrthoDB" id="3742379at2"/>
<keyword evidence="1" id="KW-0732">Signal</keyword>
<name>A0A4V2FYV6_9ACTN</name>
<protein>
    <recommendedName>
        <fullName evidence="4">ATP/GTP-binding protein</fullName>
    </recommendedName>
</protein>
<organism evidence="2 3">
    <name type="scientific">Kribbella rubisoli</name>
    <dbReference type="NCBI Taxonomy" id="3075929"/>
    <lineage>
        <taxon>Bacteria</taxon>
        <taxon>Bacillati</taxon>
        <taxon>Actinomycetota</taxon>
        <taxon>Actinomycetes</taxon>
        <taxon>Propionibacteriales</taxon>
        <taxon>Kribbellaceae</taxon>
        <taxon>Kribbella</taxon>
    </lineage>
</organism>
<comment type="caution">
    <text evidence="2">The sequence shown here is derived from an EMBL/GenBank/DDBJ whole genome shotgun (WGS) entry which is preliminary data.</text>
</comment>
<evidence type="ECO:0000313" key="3">
    <source>
        <dbReference type="Proteomes" id="UP000292027"/>
    </source>
</evidence>